<organism evidence="5 6">
    <name type="scientific">Aspergillus sclerotioniger CBS 115572</name>
    <dbReference type="NCBI Taxonomy" id="1450535"/>
    <lineage>
        <taxon>Eukaryota</taxon>
        <taxon>Fungi</taxon>
        <taxon>Dikarya</taxon>
        <taxon>Ascomycota</taxon>
        <taxon>Pezizomycotina</taxon>
        <taxon>Eurotiomycetes</taxon>
        <taxon>Eurotiomycetidae</taxon>
        <taxon>Eurotiales</taxon>
        <taxon>Aspergillaceae</taxon>
        <taxon>Aspergillus</taxon>
        <taxon>Aspergillus subgen. Circumdati</taxon>
    </lineage>
</organism>
<dbReference type="InterPro" id="IPR036148">
    <property type="entry name" value="MmgE/PrpD_sf"/>
</dbReference>
<evidence type="ECO:0000313" key="5">
    <source>
        <dbReference type="EMBL" id="PWY86565.1"/>
    </source>
</evidence>
<evidence type="ECO:0000256" key="2">
    <source>
        <dbReference type="ARBA" id="ARBA00023239"/>
    </source>
</evidence>
<feature type="domain" description="MmgE/PrpD C-terminal" evidence="4">
    <location>
        <begin position="277"/>
        <end position="452"/>
    </location>
</feature>
<protein>
    <submittedName>
        <fullName evidence="5">2-methylcitrate dehydratase</fullName>
    </submittedName>
</protein>
<dbReference type="InterPro" id="IPR005656">
    <property type="entry name" value="MmgE_PrpD"/>
</dbReference>
<dbReference type="GO" id="GO:0047547">
    <property type="term" value="F:2-methylcitrate dehydratase activity"/>
    <property type="evidence" value="ECO:0007669"/>
    <property type="project" value="InterPro"/>
</dbReference>
<dbReference type="GO" id="GO:0019679">
    <property type="term" value="P:propionate metabolic process, methylcitrate cycle"/>
    <property type="evidence" value="ECO:0007669"/>
    <property type="project" value="InterPro"/>
</dbReference>
<dbReference type="Pfam" id="PF19305">
    <property type="entry name" value="MmgE_PrpD_C"/>
    <property type="match status" value="1"/>
</dbReference>
<dbReference type="RefSeq" id="XP_025467156.1">
    <property type="nucleotide sequence ID" value="XM_025614548.1"/>
</dbReference>
<dbReference type="PANTHER" id="PTHR16943">
    <property type="entry name" value="2-METHYLCITRATE DEHYDRATASE-RELATED"/>
    <property type="match status" value="1"/>
</dbReference>
<evidence type="ECO:0000313" key="6">
    <source>
        <dbReference type="Proteomes" id="UP000246702"/>
    </source>
</evidence>
<proteinExistence type="inferred from homology"/>
<feature type="domain" description="MmgE/PrpD N-terminal" evidence="3">
    <location>
        <begin position="16"/>
        <end position="260"/>
    </location>
</feature>
<dbReference type="PANTHER" id="PTHR16943:SF15">
    <property type="entry name" value="DEHYDRATASE (PRPD), PUTATIVE-RELATED"/>
    <property type="match status" value="1"/>
</dbReference>
<dbReference type="GO" id="GO:0005739">
    <property type="term" value="C:mitochondrion"/>
    <property type="evidence" value="ECO:0007669"/>
    <property type="project" value="TreeGrafter"/>
</dbReference>
<dbReference type="InterPro" id="IPR045336">
    <property type="entry name" value="MmgE_PrpD_N"/>
</dbReference>
<dbReference type="Pfam" id="PF03972">
    <property type="entry name" value="MmgE_PrpD_N"/>
    <property type="match status" value="1"/>
</dbReference>
<reference evidence="5 6" key="1">
    <citation type="submission" date="2016-12" db="EMBL/GenBank/DDBJ databases">
        <title>The genomes of Aspergillus section Nigri reveals drivers in fungal speciation.</title>
        <authorList>
            <consortium name="DOE Joint Genome Institute"/>
            <person name="Vesth T.C."/>
            <person name="Nybo J."/>
            <person name="Theobald S."/>
            <person name="Brandl J."/>
            <person name="Frisvad J.C."/>
            <person name="Nielsen K.F."/>
            <person name="Lyhne E.K."/>
            <person name="Kogle M.E."/>
            <person name="Kuo A."/>
            <person name="Riley R."/>
            <person name="Clum A."/>
            <person name="Nolan M."/>
            <person name="Lipzen A."/>
            <person name="Salamov A."/>
            <person name="Henrissat B."/>
            <person name="Wiebenga A."/>
            <person name="De Vries R.P."/>
            <person name="Grigoriev I.V."/>
            <person name="Mortensen U.H."/>
            <person name="Andersen M.R."/>
            <person name="Baker S.E."/>
        </authorList>
    </citation>
    <scope>NUCLEOTIDE SEQUENCE [LARGE SCALE GENOMIC DNA]</scope>
    <source>
        <strain evidence="5 6">CBS 115572</strain>
    </source>
</reference>
<dbReference type="STRING" id="1450535.A0A317WKH7"/>
<dbReference type="InterPro" id="IPR042188">
    <property type="entry name" value="MmgE/PrpD_sf_2"/>
</dbReference>
<gene>
    <name evidence="5" type="ORF">BO94DRAFT_566359</name>
</gene>
<evidence type="ECO:0000259" key="3">
    <source>
        <dbReference type="Pfam" id="PF03972"/>
    </source>
</evidence>
<evidence type="ECO:0000256" key="1">
    <source>
        <dbReference type="ARBA" id="ARBA00006174"/>
    </source>
</evidence>
<name>A0A317WKH7_9EURO</name>
<keyword evidence="2" id="KW-0456">Lyase</keyword>
<dbReference type="NCBIfam" id="TIGR02330">
    <property type="entry name" value="prpD"/>
    <property type="match status" value="1"/>
</dbReference>
<dbReference type="Proteomes" id="UP000246702">
    <property type="component" value="Unassembled WGS sequence"/>
</dbReference>
<dbReference type="Gene3D" id="3.30.1330.120">
    <property type="entry name" value="2-methylcitrate dehydratase PrpD"/>
    <property type="match status" value="1"/>
</dbReference>
<dbReference type="OrthoDB" id="10055203at2759"/>
<dbReference type="AlphaFoldDB" id="A0A317WKH7"/>
<accession>A0A317WKH7</accession>
<comment type="similarity">
    <text evidence="1">Belongs to the PrpD family.</text>
</comment>
<comment type="caution">
    <text evidence="5">The sequence shown here is derived from an EMBL/GenBank/DDBJ whole genome shotgun (WGS) entry which is preliminary data.</text>
</comment>
<dbReference type="InterPro" id="IPR042183">
    <property type="entry name" value="MmgE/PrpD_sf_1"/>
</dbReference>
<dbReference type="SUPFAM" id="SSF103378">
    <property type="entry name" value="2-methylcitrate dehydratase PrpD"/>
    <property type="match status" value="1"/>
</dbReference>
<dbReference type="Gene3D" id="1.10.4100.10">
    <property type="entry name" value="2-methylcitrate dehydratase PrpD"/>
    <property type="match status" value="1"/>
</dbReference>
<dbReference type="GO" id="GO:0051537">
    <property type="term" value="F:2 iron, 2 sulfur cluster binding"/>
    <property type="evidence" value="ECO:0007669"/>
    <property type="project" value="InterPro"/>
</dbReference>
<keyword evidence="6" id="KW-1185">Reference proteome</keyword>
<dbReference type="InterPro" id="IPR012705">
    <property type="entry name" value="2Me_IsoCit_deHydtase_PrpD"/>
</dbReference>
<dbReference type="EMBL" id="MSFK01000015">
    <property type="protein sequence ID" value="PWY86565.1"/>
    <property type="molecule type" value="Genomic_DNA"/>
</dbReference>
<evidence type="ECO:0000259" key="4">
    <source>
        <dbReference type="Pfam" id="PF19305"/>
    </source>
</evidence>
<dbReference type="InterPro" id="IPR045337">
    <property type="entry name" value="MmgE_PrpD_C"/>
</dbReference>
<sequence>MADDNTQRPYDTIVTQIVDYAYDFDITRPEAFQRATATLLDAMGAAFEGLTTSADCRELIGPAWSAPDQLPDGFRLPGTKYQLDVLKGAFDMGLLIRYLDHNDAFPGAEWGHPSDNLGAILATADILSRQALITGTGPTMKHVLIALIKAYEIQGCFQIKNAFNRVGLDHVILVKVAATAVTSWLLGLSKSQAQAAVSHAWLDGHPLRVYRQAPNAGPRKGWAGGDACMRAVHLALLVKKGQPGVRSVLTAPRWGFYDVLPFGSWVVENVLFKVSTAEGHGLTAVEAALAVSEDLQRRGRTPDEIARVRVRTQEAAMIIINKVGPLHNAADRDHCLKYMVAVVLLKGGSIDTADYQDESPWAKDPRVDELRSKITLEEDPQMTRDYHNPEIRSLANALRVTLVDGTELDEVVVDFPVGHVRREETAVAVREKTRRNLGLKLSDERVNKILELAGSDEFEKLPVREFVDLLVPE</sequence>
<dbReference type="GeneID" id="37116691"/>